<dbReference type="PANTHER" id="PTHR45947:SF3">
    <property type="entry name" value="SULFOQUINOVOSYL TRANSFERASE SQD2"/>
    <property type="match status" value="1"/>
</dbReference>
<dbReference type="Gene3D" id="3.40.50.2000">
    <property type="entry name" value="Glycogen Phosphorylase B"/>
    <property type="match status" value="2"/>
</dbReference>
<name>A0ABT0W5D3_9BACI</name>
<protein>
    <submittedName>
        <fullName evidence="3">Glycosyltransferase family 1 protein</fullName>
    </submittedName>
</protein>
<dbReference type="PANTHER" id="PTHR45947">
    <property type="entry name" value="SULFOQUINOVOSYL TRANSFERASE SQD2"/>
    <property type="match status" value="1"/>
</dbReference>
<reference evidence="3 4" key="1">
    <citation type="submission" date="2022-06" db="EMBL/GenBank/DDBJ databases">
        <authorList>
            <person name="Jeon C.O."/>
        </authorList>
    </citation>
    <scope>NUCLEOTIDE SEQUENCE [LARGE SCALE GENOMIC DNA]</scope>
    <source>
        <strain evidence="3 4">KCTC 13943</strain>
    </source>
</reference>
<organism evidence="3 4">
    <name type="scientific">Neobacillus pocheonensis</name>
    <dbReference type="NCBI Taxonomy" id="363869"/>
    <lineage>
        <taxon>Bacteria</taxon>
        <taxon>Bacillati</taxon>
        <taxon>Bacillota</taxon>
        <taxon>Bacilli</taxon>
        <taxon>Bacillales</taxon>
        <taxon>Bacillaceae</taxon>
        <taxon>Neobacillus</taxon>
    </lineage>
</organism>
<dbReference type="EMBL" id="JAMQCR010000001">
    <property type="protein sequence ID" value="MCM2531546.1"/>
    <property type="molecule type" value="Genomic_DNA"/>
</dbReference>
<feature type="domain" description="Glycosyl transferase family 1" evidence="1">
    <location>
        <begin position="196"/>
        <end position="328"/>
    </location>
</feature>
<proteinExistence type="predicted"/>
<dbReference type="Pfam" id="PF13439">
    <property type="entry name" value="Glyco_transf_4"/>
    <property type="match status" value="1"/>
</dbReference>
<gene>
    <name evidence="3" type="ORF">NDK43_02960</name>
</gene>
<feature type="domain" description="Glycosyltransferase subfamily 4-like N-terminal" evidence="2">
    <location>
        <begin position="15"/>
        <end position="178"/>
    </location>
</feature>
<dbReference type="InterPro" id="IPR001296">
    <property type="entry name" value="Glyco_trans_1"/>
</dbReference>
<keyword evidence="4" id="KW-1185">Reference proteome</keyword>
<dbReference type="InterPro" id="IPR028098">
    <property type="entry name" value="Glyco_trans_4-like_N"/>
</dbReference>
<evidence type="ECO:0000313" key="3">
    <source>
        <dbReference type="EMBL" id="MCM2531546.1"/>
    </source>
</evidence>
<dbReference type="CDD" id="cd03814">
    <property type="entry name" value="GT4-like"/>
    <property type="match status" value="1"/>
</dbReference>
<comment type="caution">
    <text evidence="3">The sequence shown here is derived from an EMBL/GenBank/DDBJ whole genome shotgun (WGS) entry which is preliminary data.</text>
</comment>
<evidence type="ECO:0000259" key="1">
    <source>
        <dbReference type="Pfam" id="PF00534"/>
    </source>
</evidence>
<dbReference type="Pfam" id="PF00534">
    <property type="entry name" value="Glycos_transf_1"/>
    <property type="match status" value="1"/>
</dbReference>
<evidence type="ECO:0000313" key="4">
    <source>
        <dbReference type="Proteomes" id="UP001523262"/>
    </source>
</evidence>
<dbReference type="Proteomes" id="UP001523262">
    <property type="component" value="Unassembled WGS sequence"/>
</dbReference>
<dbReference type="SUPFAM" id="SSF53756">
    <property type="entry name" value="UDP-Glycosyltransferase/glycogen phosphorylase"/>
    <property type="match status" value="1"/>
</dbReference>
<accession>A0ABT0W5D3</accession>
<dbReference type="InterPro" id="IPR050194">
    <property type="entry name" value="Glycosyltransferase_grp1"/>
</dbReference>
<evidence type="ECO:0000259" key="2">
    <source>
        <dbReference type="Pfam" id="PF13439"/>
    </source>
</evidence>
<sequence>MRIAIITETFLPSTDGIVTRLCASIRWLKNNGHEVLIIAPDLGVTDFEGTPVAGVPAYTFFLYKDKKFSFLSRKVKSYLLNFQPNLVHVVNPAFLGVAGIFYAKRLMFPLVASYHTNVPKYADYYHLSFLKPALWWYFRTLHNRADLNLCTSQSVLTELKEKKFKNIHYWKRGVDTEQYHPYRFNAAMRERLTAGQKDKKLLLYVGRLAPEKDIEKIRLVLEQSNDFCLAIVGDGPHRAFLEQYFKDTDTVFTGFLHGDELASAYASSDIFVFPSTTETLGLVLLEAMASGLPVVAAKSGPTSEQVNDGITGLLYTNQNEFVRLIFELKDGSFRLKLGQQACTVSQMVGWDAPSNQLLDFYKETFSKHRQPAKVLRENHLYK</sequence>